<sequence length="136" mass="15008">MLAHYLHDMRLATLALLLVATPAVAGGVEHTTAEYTAAYARARSYALAHPGEEKPLSCRRAIGARAASVVVQRCLDVSASSRNRCMPRDGCEDVVQRLTWHCLFWKGDVPCVYLEDGGEVRQPSDRIDWRAKPAKS</sequence>
<reference evidence="2" key="1">
    <citation type="journal article" date="2016" name="Front. Microbiol.">
        <title>Genome Sequence of the Piezophilic, Mesophilic Sulfate-Reducing Bacterium Desulfovibrio indicus J2T.</title>
        <authorList>
            <person name="Cao J."/>
            <person name="Maignien L."/>
            <person name="Shao Z."/>
            <person name="Alain K."/>
            <person name="Jebbar M."/>
        </authorList>
    </citation>
    <scope>NUCLEOTIDE SEQUENCE</scope>
    <source>
        <strain evidence="2">DSM 16372</strain>
    </source>
</reference>
<evidence type="ECO:0000256" key="1">
    <source>
        <dbReference type="SAM" id="SignalP"/>
    </source>
</evidence>
<accession>A0AAV4ZGS7</accession>
<dbReference type="Proteomes" id="UP001055247">
    <property type="component" value="Unassembled WGS sequence"/>
</dbReference>
<evidence type="ECO:0000313" key="2">
    <source>
        <dbReference type="EMBL" id="GJD87108.1"/>
    </source>
</evidence>
<organism evidence="2 3">
    <name type="scientific">Methylobacterium hispanicum</name>
    <dbReference type="NCBI Taxonomy" id="270350"/>
    <lineage>
        <taxon>Bacteria</taxon>
        <taxon>Pseudomonadati</taxon>
        <taxon>Pseudomonadota</taxon>
        <taxon>Alphaproteobacteria</taxon>
        <taxon>Hyphomicrobiales</taxon>
        <taxon>Methylobacteriaceae</taxon>
        <taxon>Methylobacterium</taxon>
    </lineage>
</organism>
<dbReference type="AlphaFoldDB" id="A0AAV4ZGS7"/>
<name>A0AAV4ZGS7_9HYPH</name>
<dbReference type="EMBL" id="BPQO01000002">
    <property type="protein sequence ID" value="GJD87108.1"/>
    <property type="molecule type" value="Genomic_DNA"/>
</dbReference>
<comment type="caution">
    <text evidence="2">The sequence shown here is derived from an EMBL/GenBank/DDBJ whole genome shotgun (WGS) entry which is preliminary data.</text>
</comment>
<reference evidence="2" key="2">
    <citation type="submission" date="2021-08" db="EMBL/GenBank/DDBJ databases">
        <authorList>
            <person name="Tani A."/>
            <person name="Ola A."/>
            <person name="Ogura Y."/>
            <person name="Katsura K."/>
            <person name="Hayashi T."/>
        </authorList>
    </citation>
    <scope>NUCLEOTIDE SEQUENCE</scope>
    <source>
        <strain evidence="2">DSM 16372</strain>
    </source>
</reference>
<keyword evidence="3" id="KW-1185">Reference proteome</keyword>
<protein>
    <submittedName>
        <fullName evidence="2">Uncharacterized protein</fullName>
    </submittedName>
</protein>
<gene>
    <name evidence="2" type="ORF">BHAOGJBA_0608</name>
</gene>
<evidence type="ECO:0000313" key="3">
    <source>
        <dbReference type="Proteomes" id="UP001055247"/>
    </source>
</evidence>
<feature type="signal peptide" evidence="1">
    <location>
        <begin position="1"/>
        <end position="25"/>
    </location>
</feature>
<proteinExistence type="predicted"/>
<keyword evidence="1" id="KW-0732">Signal</keyword>
<feature type="chain" id="PRO_5043853814" evidence="1">
    <location>
        <begin position="26"/>
        <end position="136"/>
    </location>
</feature>